<dbReference type="EMBL" id="LAIR01000002">
    <property type="protein sequence ID" value="KNX37470.1"/>
    <property type="molecule type" value="Genomic_DNA"/>
</dbReference>
<evidence type="ECO:0000313" key="3">
    <source>
        <dbReference type="Proteomes" id="UP000037397"/>
    </source>
</evidence>
<keyword evidence="3" id="KW-1185">Reference proteome</keyword>
<evidence type="ECO:0000256" key="1">
    <source>
        <dbReference type="SAM" id="SignalP"/>
    </source>
</evidence>
<accession>A0A0L6CIQ1</accession>
<reference evidence="3" key="1">
    <citation type="submission" date="2015-03" db="EMBL/GenBank/DDBJ databases">
        <title>Luteipulveratus halotolerans sp. nov., a novel actinobacterium (Dermacoccaceae) from Sarawak, Malaysia.</title>
        <authorList>
            <person name="Juboi H."/>
            <person name="Basik A."/>
            <person name="Shamsul S.S."/>
            <person name="Arnold P."/>
            <person name="Schmitt E.K."/>
            <person name="Sanglier J.-J."/>
            <person name="Yeo T."/>
        </authorList>
    </citation>
    <scope>NUCLEOTIDE SEQUENCE [LARGE SCALE GENOMIC DNA]</scope>
    <source>
        <strain evidence="3">C296001</strain>
    </source>
</reference>
<protein>
    <recommendedName>
        <fullName evidence="4">Lipid/polyisoprenoid-binding YceI-like domain-containing protein</fullName>
    </recommendedName>
</protein>
<dbReference type="STRING" id="1631356.VV01_10445"/>
<comment type="caution">
    <text evidence="2">The sequence shown here is derived from an EMBL/GenBank/DDBJ whole genome shotgun (WGS) entry which is preliminary data.</text>
</comment>
<evidence type="ECO:0000313" key="2">
    <source>
        <dbReference type="EMBL" id="KNX37470.1"/>
    </source>
</evidence>
<sequence length="198" mass="20802">MTWRTMLAAAAVTTSGATLLAMAPGAHADVWKLNHTASVSTYIKSMNQTVTTTGTQSADFDLETRKITAYLKTKDATAPVKIAGLPLAQATIRIEPVSPATGTLAYSNDLTVTQKLNIHIVKIDPLGLPLNVVGSNCKTSTPVTMKLSGKLTGLFDPFTLKSTFDIPQFSNCALLTPIVSKMVSGTGNTASITFKAAA</sequence>
<organism evidence="2 3">
    <name type="scientific">Luteipulveratus halotolerans</name>
    <dbReference type="NCBI Taxonomy" id="1631356"/>
    <lineage>
        <taxon>Bacteria</taxon>
        <taxon>Bacillati</taxon>
        <taxon>Actinomycetota</taxon>
        <taxon>Actinomycetes</taxon>
        <taxon>Micrococcales</taxon>
        <taxon>Dermacoccaceae</taxon>
        <taxon>Luteipulveratus</taxon>
    </lineage>
</organism>
<gene>
    <name evidence="2" type="ORF">VV01_10445</name>
</gene>
<dbReference type="AlphaFoldDB" id="A0A0L6CIQ1"/>
<feature type="signal peptide" evidence="1">
    <location>
        <begin position="1"/>
        <end position="28"/>
    </location>
</feature>
<name>A0A0L6CIQ1_9MICO</name>
<evidence type="ECO:0008006" key="4">
    <source>
        <dbReference type="Google" id="ProtNLM"/>
    </source>
</evidence>
<proteinExistence type="predicted"/>
<dbReference type="Proteomes" id="UP000037397">
    <property type="component" value="Unassembled WGS sequence"/>
</dbReference>
<keyword evidence="1" id="KW-0732">Signal</keyword>
<feature type="chain" id="PRO_5005562591" description="Lipid/polyisoprenoid-binding YceI-like domain-containing protein" evidence="1">
    <location>
        <begin position="29"/>
        <end position="198"/>
    </location>
</feature>